<proteinExistence type="predicted"/>
<name>A0A9P0QFM7_ACAOB</name>
<dbReference type="OrthoDB" id="6818650at2759"/>
<dbReference type="AlphaFoldDB" id="A0A9P0QFM7"/>
<gene>
    <name evidence="1" type="ORF">ACAOBT_LOCUS36886</name>
</gene>
<dbReference type="EMBL" id="CAKOFQ010009997">
    <property type="protein sequence ID" value="CAH2018860.1"/>
    <property type="molecule type" value="Genomic_DNA"/>
</dbReference>
<evidence type="ECO:0000313" key="1">
    <source>
        <dbReference type="EMBL" id="CAH2018860.1"/>
    </source>
</evidence>
<comment type="caution">
    <text evidence="1">The sequence shown here is derived from an EMBL/GenBank/DDBJ whole genome shotgun (WGS) entry which is preliminary data.</text>
</comment>
<sequence>MPPKTSGKAAKKAAKTWKKKLQAQHNIALREAVNAPWYVPNRVLYEDLRQVPVLEVMKTRARKFFNNAEEHENQLIKAALDYDPRFIHRHKRPKSQLLEDMGHSS</sequence>
<dbReference type="Proteomes" id="UP001152888">
    <property type="component" value="Unassembled WGS sequence"/>
</dbReference>
<organism evidence="1 2">
    <name type="scientific">Acanthoscelides obtectus</name>
    <name type="common">Bean weevil</name>
    <name type="synonym">Bruchus obtectus</name>
    <dbReference type="NCBI Taxonomy" id="200917"/>
    <lineage>
        <taxon>Eukaryota</taxon>
        <taxon>Metazoa</taxon>
        <taxon>Ecdysozoa</taxon>
        <taxon>Arthropoda</taxon>
        <taxon>Hexapoda</taxon>
        <taxon>Insecta</taxon>
        <taxon>Pterygota</taxon>
        <taxon>Neoptera</taxon>
        <taxon>Endopterygota</taxon>
        <taxon>Coleoptera</taxon>
        <taxon>Polyphaga</taxon>
        <taxon>Cucujiformia</taxon>
        <taxon>Chrysomeloidea</taxon>
        <taxon>Chrysomelidae</taxon>
        <taxon>Bruchinae</taxon>
        <taxon>Bruchini</taxon>
        <taxon>Acanthoscelides</taxon>
    </lineage>
</organism>
<keyword evidence="2" id="KW-1185">Reference proteome</keyword>
<evidence type="ECO:0000313" key="2">
    <source>
        <dbReference type="Proteomes" id="UP001152888"/>
    </source>
</evidence>
<accession>A0A9P0QFM7</accession>
<reference evidence="1" key="1">
    <citation type="submission" date="2022-03" db="EMBL/GenBank/DDBJ databases">
        <authorList>
            <person name="Sayadi A."/>
        </authorList>
    </citation>
    <scope>NUCLEOTIDE SEQUENCE</scope>
</reference>
<protein>
    <submittedName>
        <fullName evidence="1">Uncharacterized protein</fullName>
    </submittedName>
</protein>